<evidence type="ECO:0000313" key="1">
    <source>
        <dbReference type="EMBL" id="USS45111.1"/>
    </source>
</evidence>
<evidence type="ECO:0008006" key="3">
    <source>
        <dbReference type="Google" id="ProtNLM"/>
    </source>
</evidence>
<proteinExistence type="predicted"/>
<organism evidence="1 2">
    <name type="scientific">Burkholderia glumae</name>
    <name type="common">Pseudomonas glumae</name>
    <dbReference type="NCBI Taxonomy" id="337"/>
    <lineage>
        <taxon>Bacteria</taxon>
        <taxon>Pseudomonadati</taxon>
        <taxon>Pseudomonadota</taxon>
        <taxon>Betaproteobacteria</taxon>
        <taxon>Burkholderiales</taxon>
        <taxon>Burkholderiaceae</taxon>
        <taxon>Burkholderia</taxon>
    </lineage>
</organism>
<protein>
    <recommendedName>
        <fullName evidence="3">Lipoprotein</fullName>
    </recommendedName>
</protein>
<dbReference type="EMBL" id="CP099587">
    <property type="protein sequence ID" value="USS45111.1"/>
    <property type="molecule type" value="Genomic_DNA"/>
</dbReference>
<sequence>MKPLIYIAACVGAAVMALSLAGALGIGHFRLYYGADAPHCTRDAST</sequence>
<dbReference type="RefSeq" id="WP_174524699.1">
    <property type="nucleotide sequence ID" value="NZ_CP021074.1"/>
</dbReference>
<keyword evidence="2" id="KW-1185">Reference proteome</keyword>
<gene>
    <name evidence="1" type="ORF">NFI99_26335</name>
</gene>
<evidence type="ECO:0000313" key="2">
    <source>
        <dbReference type="Proteomes" id="UP001056386"/>
    </source>
</evidence>
<reference evidence="1" key="1">
    <citation type="submission" date="2022-06" db="EMBL/GenBank/DDBJ databases">
        <title>Draft genome sequence of Burkholderia glumae strain GR20004 isolated from rice panicle showing bacterial panicle blight.</title>
        <authorList>
            <person name="Choi S.Y."/>
            <person name="Lee Y.H."/>
        </authorList>
    </citation>
    <scope>NUCLEOTIDE SEQUENCE</scope>
    <source>
        <strain evidence="1">GR20004</strain>
    </source>
</reference>
<name>A0ABY5BHT0_BURGL</name>
<dbReference type="Proteomes" id="UP001056386">
    <property type="component" value="Chromosome 1"/>
</dbReference>
<accession>A0ABY5BHT0</accession>